<evidence type="ECO:0000313" key="1">
    <source>
        <dbReference type="EMBL" id="MPL61374.1"/>
    </source>
</evidence>
<comment type="caution">
    <text evidence="1">The sequence shown here is derived from an EMBL/GenBank/DDBJ whole genome shotgun (WGS) entry which is preliminary data.</text>
</comment>
<dbReference type="AlphaFoldDB" id="A0A644T3G3"/>
<organism evidence="1">
    <name type="scientific">bioreactor metagenome</name>
    <dbReference type="NCBI Taxonomy" id="1076179"/>
    <lineage>
        <taxon>unclassified sequences</taxon>
        <taxon>metagenomes</taxon>
        <taxon>ecological metagenomes</taxon>
    </lineage>
</organism>
<proteinExistence type="predicted"/>
<protein>
    <submittedName>
        <fullName evidence="1">Uncharacterized protein</fullName>
    </submittedName>
</protein>
<gene>
    <name evidence="1" type="ORF">SDC9_06945</name>
</gene>
<name>A0A644T3G3_9ZZZZ</name>
<sequence>MVTETKGILNTDNLFQILSALMDECCDEFGPAGDGCSRCLCCRSCQRLIDSINQDRLTMQKFHFYKREFRKLKSRRQIMMDVIIS</sequence>
<reference evidence="1" key="1">
    <citation type="submission" date="2019-08" db="EMBL/GenBank/DDBJ databases">
        <authorList>
            <person name="Kucharzyk K."/>
            <person name="Murdoch R.W."/>
            <person name="Higgins S."/>
            <person name="Loffler F."/>
        </authorList>
    </citation>
    <scope>NUCLEOTIDE SEQUENCE</scope>
</reference>
<dbReference type="EMBL" id="VSSQ01000015">
    <property type="protein sequence ID" value="MPL61374.1"/>
    <property type="molecule type" value="Genomic_DNA"/>
</dbReference>
<accession>A0A644T3G3</accession>